<dbReference type="EMBL" id="CALTRL010004386">
    <property type="protein sequence ID" value="CAH7683009.1"/>
    <property type="molecule type" value="Genomic_DNA"/>
</dbReference>
<evidence type="ECO:0000313" key="1">
    <source>
        <dbReference type="EMBL" id="CAH7683009.1"/>
    </source>
</evidence>
<accession>A0AAV0B9T7</accession>
<keyword evidence="2" id="KW-1185">Reference proteome</keyword>
<reference evidence="1" key="1">
    <citation type="submission" date="2022-06" db="EMBL/GenBank/DDBJ databases">
        <authorList>
            <consortium name="SYNGENTA / RWTH Aachen University"/>
        </authorList>
    </citation>
    <scope>NUCLEOTIDE SEQUENCE</scope>
</reference>
<dbReference type="AlphaFoldDB" id="A0AAV0B9T7"/>
<comment type="caution">
    <text evidence="1">The sequence shown here is derived from an EMBL/GenBank/DDBJ whole genome shotgun (WGS) entry which is preliminary data.</text>
</comment>
<gene>
    <name evidence="1" type="ORF">PPACK8108_LOCUS16225</name>
</gene>
<protein>
    <submittedName>
        <fullName evidence="1">Uncharacterized protein</fullName>
    </submittedName>
</protein>
<proteinExistence type="predicted"/>
<feature type="non-terminal residue" evidence="1">
    <location>
        <position position="1"/>
    </location>
</feature>
<dbReference type="Proteomes" id="UP001153365">
    <property type="component" value="Unassembled WGS sequence"/>
</dbReference>
<organism evidence="1 2">
    <name type="scientific">Phakopsora pachyrhizi</name>
    <name type="common">Asian soybean rust disease fungus</name>
    <dbReference type="NCBI Taxonomy" id="170000"/>
    <lineage>
        <taxon>Eukaryota</taxon>
        <taxon>Fungi</taxon>
        <taxon>Dikarya</taxon>
        <taxon>Basidiomycota</taxon>
        <taxon>Pucciniomycotina</taxon>
        <taxon>Pucciniomycetes</taxon>
        <taxon>Pucciniales</taxon>
        <taxon>Phakopsoraceae</taxon>
        <taxon>Phakopsora</taxon>
    </lineage>
</organism>
<feature type="non-terminal residue" evidence="1">
    <location>
        <position position="65"/>
    </location>
</feature>
<evidence type="ECO:0000313" key="2">
    <source>
        <dbReference type="Proteomes" id="UP001153365"/>
    </source>
</evidence>
<sequence length="65" mass="7648">GEMTTAIKGYNPRADKEVLVARRKQTSSKTKRQAFFARDQLENFRKFEGERVEVSRIKRISMEVK</sequence>
<name>A0AAV0B9T7_PHAPC</name>